<dbReference type="Proteomes" id="UP000622552">
    <property type="component" value="Unassembled WGS sequence"/>
</dbReference>
<dbReference type="RefSeq" id="WP_197004475.1">
    <property type="nucleotide sequence ID" value="NZ_BONS01000024.1"/>
</dbReference>
<dbReference type="InterPro" id="IPR055170">
    <property type="entry name" value="GFO_IDH_MocA-like_dom"/>
</dbReference>
<dbReference type="GO" id="GO:0016491">
    <property type="term" value="F:oxidoreductase activity"/>
    <property type="evidence" value="ECO:0007669"/>
    <property type="project" value="UniProtKB-KW"/>
</dbReference>
<dbReference type="InterPro" id="IPR051317">
    <property type="entry name" value="Gfo/Idh/MocA_oxidoreduct"/>
</dbReference>
<evidence type="ECO:0000313" key="5">
    <source>
        <dbReference type="EMBL" id="MBG6137628.1"/>
    </source>
</evidence>
<dbReference type="Pfam" id="PF22725">
    <property type="entry name" value="GFO_IDH_MocA_C3"/>
    <property type="match status" value="1"/>
</dbReference>
<dbReference type="InterPro" id="IPR000683">
    <property type="entry name" value="Gfo/Idh/MocA-like_OxRdtase_N"/>
</dbReference>
<dbReference type="SUPFAM" id="SSF55347">
    <property type="entry name" value="Glyceraldehyde-3-phosphate dehydrogenase-like, C-terminal domain"/>
    <property type="match status" value="1"/>
</dbReference>
<feature type="domain" description="GFO/IDH/MocA-like oxidoreductase" evidence="4">
    <location>
        <begin position="132"/>
        <end position="251"/>
    </location>
</feature>
<dbReference type="SUPFAM" id="SSF51735">
    <property type="entry name" value="NAD(P)-binding Rossmann-fold domains"/>
    <property type="match status" value="1"/>
</dbReference>
<dbReference type="GO" id="GO:0000166">
    <property type="term" value="F:nucleotide binding"/>
    <property type="evidence" value="ECO:0007669"/>
    <property type="project" value="InterPro"/>
</dbReference>
<protein>
    <submittedName>
        <fullName evidence="5">Putative dehydrogenase</fullName>
    </submittedName>
</protein>
<evidence type="ECO:0000259" key="4">
    <source>
        <dbReference type="Pfam" id="PF22725"/>
    </source>
</evidence>
<dbReference type="Gene3D" id="3.30.360.10">
    <property type="entry name" value="Dihydrodipicolinate Reductase, domain 2"/>
    <property type="match status" value="1"/>
</dbReference>
<reference evidence="5" key="1">
    <citation type="submission" date="2020-11" db="EMBL/GenBank/DDBJ databases">
        <title>Sequencing the genomes of 1000 actinobacteria strains.</title>
        <authorList>
            <person name="Klenk H.-P."/>
        </authorList>
    </citation>
    <scope>NUCLEOTIDE SEQUENCE</scope>
    <source>
        <strain evidence="5">DSM 45356</strain>
    </source>
</reference>
<dbReference type="EMBL" id="JADOUF010000001">
    <property type="protein sequence ID" value="MBG6137628.1"/>
    <property type="molecule type" value="Genomic_DNA"/>
</dbReference>
<dbReference type="AlphaFoldDB" id="A0A8J7GBU8"/>
<comment type="similarity">
    <text evidence="1">Belongs to the Gfo/Idh/MocA family.</text>
</comment>
<evidence type="ECO:0000256" key="2">
    <source>
        <dbReference type="ARBA" id="ARBA00023002"/>
    </source>
</evidence>
<gene>
    <name evidence="5" type="ORF">IW245_003822</name>
</gene>
<organism evidence="5 6">
    <name type="scientific">Longispora fulva</name>
    <dbReference type="NCBI Taxonomy" id="619741"/>
    <lineage>
        <taxon>Bacteria</taxon>
        <taxon>Bacillati</taxon>
        <taxon>Actinomycetota</taxon>
        <taxon>Actinomycetes</taxon>
        <taxon>Micromonosporales</taxon>
        <taxon>Micromonosporaceae</taxon>
        <taxon>Longispora</taxon>
    </lineage>
</organism>
<dbReference type="Gene3D" id="3.40.50.720">
    <property type="entry name" value="NAD(P)-binding Rossmann-like Domain"/>
    <property type="match status" value="1"/>
</dbReference>
<dbReference type="Pfam" id="PF01408">
    <property type="entry name" value="GFO_IDH_MocA"/>
    <property type="match status" value="1"/>
</dbReference>
<evidence type="ECO:0000259" key="3">
    <source>
        <dbReference type="Pfam" id="PF01408"/>
    </source>
</evidence>
<keyword evidence="2" id="KW-0560">Oxidoreductase</keyword>
<keyword evidence="6" id="KW-1185">Reference proteome</keyword>
<name>A0A8J7GBU8_9ACTN</name>
<dbReference type="PANTHER" id="PTHR43708">
    <property type="entry name" value="CONSERVED EXPRESSED OXIDOREDUCTASE (EUROFUNG)"/>
    <property type="match status" value="1"/>
</dbReference>
<feature type="domain" description="Gfo/Idh/MocA-like oxidoreductase N-terminal" evidence="3">
    <location>
        <begin position="6"/>
        <end position="123"/>
    </location>
</feature>
<evidence type="ECO:0000256" key="1">
    <source>
        <dbReference type="ARBA" id="ARBA00010928"/>
    </source>
</evidence>
<evidence type="ECO:0000313" key="6">
    <source>
        <dbReference type="Proteomes" id="UP000622552"/>
    </source>
</evidence>
<accession>A0A8J7GBU8</accession>
<dbReference type="InterPro" id="IPR036291">
    <property type="entry name" value="NAD(P)-bd_dom_sf"/>
</dbReference>
<proteinExistence type="inferred from homology"/>
<dbReference type="PANTHER" id="PTHR43708:SF5">
    <property type="entry name" value="CONSERVED EXPRESSED OXIDOREDUCTASE (EUROFUNG)-RELATED"/>
    <property type="match status" value="1"/>
</dbReference>
<sequence>MTRAYRIGLIGYGLAGSAFHAPLIATTPGLELASVLTNNPERVSRVRRQHPGARIVGSIEDLFALDLDLVVVASPNRTHVPYAAAALGLGLGVVVDKPLAGTSAEALELVELAEERGLLLTVYQNRRWDGDFLTVRRLIADGELGRVHRFESRFERWRPLIKEGWRENADPAEVGGTLYDLGSHLVDQALALFGPAAEVSAEVDTRRASAGVDDDAFVAVTHVNGVRSHLWTSAITAQVGPRLRVLGDAAGYVKYGLDPQENALRAGLLPGPGWGVEPEGAWGLLGVDGAAKPVPTEPGDYPAFYRGVLGALRGEGPGPVDPRDAVATLTVLEAARRSSAEGVTVRLA</sequence>
<comment type="caution">
    <text evidence="5">The sequence shown here is derived from an EMBL/GenBank/DDBJ whole genome shotgun (WGS) entry which is preliminary data.</text>
</comment>